<feature type="compositionally biased region" description="Basic residues" evidence="1">
    <location>
        <begin position="223"/>
        <end position="238"/>
    </location>
</feature>
<protein>
    <submittedName>
        <fullName evidence="2">Uncharacterized protein</fullName>
    </submittedName>
</protein>
<reference evidence="2 3" key="1">
    <citation type="journal article" date="2011" name="PLoS Pathog.">
        <title>Genomic and proteomic analyses of the fungus Arthrobotrys oligospora provide insights into nematode-trap formation.</title>
        <authorList>
            <person name="Yang J."/>
            <person name="Wang L."/>
            <person name="Ji X."/>
            <person name="Feng Y."/>
            <person name="Li X."/>
            <person name="Zou C."/>
            <person name="Xu J."/>
            <person name="Ren Y."/>
            <person name="Mi Q."/>
            <person name="Wu J."/>
            <person name="Liu S."/>
            <person name="Liu Y."/>
            <person name="Huang X."/>
            <person name="Wang H."/>
            <person name="Niu X."/>
            <person name="Li J."/>
            <person name="Liang L."/>
            <person name="Luo Y."/>
            <person name="Ji K."/>
            <person name="Zhou W."/>
            <person name="Yu Z."/>
            <person name="Li G."/>
            <person name="Liu Y."/>
            <person name="Li L."/>
            <person name="Qiao M."/>
            <person name="Feng L."/>
            <person name="Zhang K.-Q."/>
        </authorList>
    </citation>
    <scope>NUCLEOTIDE SEQUENCE [LARGE SCALE GENOMIC DNA]</scope>
    <source>
        <strain evidence="3">ATCC 24927 / CBS 115.81 / DSM 1491</strain>
    </source>
</reference>
<name>G1XQH0_ARTOA</name>
<sequence>MPTTTSPPKPPTRQTDENTLDNNDTPKESKPSLTVLGHKLSEQISDHNKGLTTSMQGILESRHAISDIIKDVRSLVNTQHESGKQLLEVTEKIQKAVTTNTAHSELILTGLAELKDLHADMGIRNTFYLAKANALVKFNEELIQDRRDTTESTIEMSKKLDRVLEEFENMKTTNKYYKPGRSRMLKKKLRVTVPEPDGGEQSVVSTTEITNDTDDTGECSPKPAKKKARKTTQKKKTQRTGPSQATRSRSSTKSLPSTQQKPTTRRSRRQRSISLGATIDSNPGANTPNRPASFVVEETPEQSEPDAFQEQQSERIPETIASSSKPEPEPEPKTPPQKPMRKRMLAGPATQEAWEMDSTST</sequence>
<dbReference type="GeneID" id="22897628"/>
<feature type="compositionally biased region" description="Polar residues" evidence="1">
    <location>
        <begin position="273"/>
        <end position="290"/>
    </location>
</feature>
<dbReference type="AlphaFoldDB" id="G1XQH0"/>
<gene>
    <name evidence="2" type="ORF">AOL_s00188g182</name>
</gene>
<keyword evidence="3" id="KW-1185">Reference proteome</keyword>
<dbReference type="RefSeq" id="XP_011126732.1">
    <property type="nucleotide sequence ID" value="XM_011128430.1"/>
</dbReference>
<comment type="caution">
    <text evidence="2">The sequence shown here is derived from an EMBL/GenBank/DDBJ whole genome shotgun (WGS) entry which is preliminary data.</text>
</comment>
<feature type="region of interest" description="Disordered" evidence="1">
    <location>
        <begin position="190"/>
        <end position="361"/>
    </location>
</feature>
<proteinExistence type="predicted"/>
<dbReference type="OrthoDB" id="5380071at2759"/>
<dbReference type="HOGENOM" id="CLU_797002_0_0_1"/>
<organism evidence="2 3">
    <name type="scientific">Arthrobotrys oligospora (strain ATCC 24927 / CBS 115.81 / DSM 1491)</name>
    <name type="common">Nematode-trapping fungus</name>
    <name type="synonym">Didymozoophaga oligospora</name>
    <dbReference type="NCBI Taxonomy" id="756982"/>
    <lineage>
        <taxon>Eukaryota</taxon>
        <taxon>Fungi</taxon>
        <taxon>Dikarya</taxon>
        <taxon>Ascomycota</taxon>
        <taxon>Pezizomycotina</taxon>
        <taxon>Orbiliomycetes</taxon>
        <taxon>Orbiliales</taxon>
        <taxon>Orbiliaceae</taxon>
        <taxon>Orbilia</taxon>
        <taxon>Orbilia oligospora</taxon>
    </lineage>
</organism>
<evidence type="ECO:0000313" key="2">
    <source>
        <dbReference type="EMBL" id="EGX44514.1"/>
    </source>
</evidence>
<dbReference type="InParanoid" id="G1XQH0"/>
<evidence type="ECO:0000313" key="3">
    <source>
        <dbReference type="Proteomes" id="UP000008784"/>
    </source>
</evidence>
<accession>G1XQH0</accession>
<feature type="compositionally biased region" description="Pro residues" evidence="1">
    <location>
        <begin position="1"/>
        <end position="11"/>
    </location>
</feature>
<dbReference type="Proteomes" id="UP000008784">
    <property type="component" value="Unassembled WGS sequence"/>
</dbReference>
<dbReference type="OMA" id="GHELNNT"/>
<evidence type="ECO:0000256" key="1">
    <source>
        <dbReference type="SAM" id="MobiDB-lite"/>
    </source>
</evidence>
<dbReference type="EMBL" id="ADOT01000280">
    <property type="protein sequence ID" value="EGX44514.1"/>
    <property type="molecule type" value="Genomic_DNA"/>
</dbReference>
<feature type="compositionally biased region" description="Polar residues" evidence="1">
    <location>
        <begin position="241"/>
        <end position="256"/>
    </location>
</feature>
<feature type="region of interest" description="Disordered" evidence="1">
    <location>
        <begin position="1"/>
        <end position="32"/>
    </location>
</feature>